<keyword evidence="4 12" id="KW-0732">Signal</keyword>
<evidence type="ECO:0000313" key="16">
    <source>
        <dbReference type="EMBL" id="CAH1247605.1"/>
    </source>
</evidence>
<dbReference type="SUPFAM" id="SSF57535">
    <property type="entry name" value="Complement control module/SCR domain"/>
    <property type="match status" value="2"/>
</dbReference>
<dbReference type="InterPro" id="IPR000203">
    <property type="entry name" value="GPS"/>
</dbReference>
<evidence type="ECO:0000256" key="2">
    <source>
        <dbReference type="ARBA" id="ARBA00022614"/>
    </source>
</evidence>
<evidence type="ECO:0000313" key="17">
    <source>
        <dbReference type="Proteomes" id="UP000838412"/>
    </source>
</evidence>
<keyword evidence="8" id="KW-1015">Disulfide bond</keyword>
<feature type="domain" description="G-protein coupled receptors family 2 profile 2" evidence="14">
    <location>
        <begin position="882"/>
        <end position="1125"/>
    </location>
</feature>
<comment type="subcellular location">
    <subcellularLocation>
        <location evidence="1">Membrane</location>
        <topology evidence="1">Multi-pass membrane protein</topology>
    </subcellularLocation>
</comment>
<dbReference type="InterPro" id="IPR003591">
    <property type="entry name" value="Leu-rich_rpt_typical-subtyp"/>
</dbReference>
<dbReference type="Gene3D" id="2.60.220.50">
    <property type="match status" value="1"/>
</dbReference>
<dbReference type="FunFam" id="3.80.10.10:FF:002517">
    <property type="entry name" value="Toll-like receptor 4b, duplicate b"/>
    <property type="match status" value="1"/>
</dbReference>
<dbReference type="Gene3D" id="3.80.10.10">
    <property type="entry name" value="Ribonuclease Inhibitor"/>
    <property type="match status" value="2"/>
</dbReference>
<feature type="transmembrane region" description="Helical" evidence="11">
    <location>
        <begin position="1101"/>
        <end position="1124"/>
    </location>
</feature>
<evidence type="ECO:0000256" key="3">
    <source>
        <dbReference type="ARBA" id="ARBA00022692"/>
    </source>
</evidence>
<evidence type="ECO:0000259" key="14">
    <source>
        <dbReference type="PROSITE" id="PS50261"/>
    </source>
</evidence>
<feature type="region of interest" description="Disordered" evidence="10">
    <location>
        <begin position="498"/>
        <end position="517"/>
    </location>
</feature>
<dbReference type="CDD" id="cd15040">
    <property type="entry name" value="7tmB2_Adhesion"/>
    <property type="match status" value="1"/>
</dbReference>
<feature type="signal peptide" evidence="12">
    <location>
        <begin position="1"/>
        <end position="21"/>
    </location>
</feature>
<dbReference type="GO" id="GO:0016020">
    <property type="term" value="C:membrane"/>
    <property type="evidence" value="ECO:0007669"/>
    <property type="project" value="UniProtKB-SubCell"/>
</dbReference>
<dbReference type="InterPro" id="IPR001611">
    <property type="entry name" value="Leu-rich_rpt"/>
</dbReference>
<feature type="transmembrane region" description="Helical" evidence="11">
    <location>
        <begin position="988"/>
        <end position="1010"/>
    </location>
</feature>
<dbReference type="SMART" id="SM00303">
    <property type="entry name" value="GPS"/>
    <property type="match status" value="1"/>
</dbReference>
<feature type="transmembrane region" description="Helical" evidence="11">
    <location>
        <begin position="957"/>
        <end position="976"/>
    </location>
</feature>
<accession>A0A8J9Z4Q7</accession>
<feature type="region of interest" description="Disordered" evidence="10">
    <location>
        <begin position="1225"/>
        <end position="1246"/>
    </location>
</feature>
<keyword evidence="9" id="KW-0768">Sushi</keyword>
<keyword evidence="7 11" id="KW-0472">Membrane</keyword>
<dbReference type="InterPro" id="IPR032675">
    <property type="entry name" value="LRR_dom_sf"/>
</dbReference>
<dbReference type="InterPro" id="IPR017981">
    <property type="entry name" value="GPCR_2-like_7TM"/>
</dbReference>
<feature type="transmembrane region" description="Helical" evidence="11">
    <location>
        <begin position="1030"/>
        <end position="1056"/>
    </location>
</feature>
<dbReference type="InterPro" id="IPR000436">
    <property type="entry name" value="Sushi_SCR_CCP_dom"/>
</dbReference>
<feature type="compositionally biased region" description="Basic and acidic residues" evidence="10">
    <location>
        <begin position="1228"/>
        <end position="1246"/>
    </location>
</feature>
<dbReference type="AlphaFoldDB" id="A0A8J9Z4Q7"/>
<dbReference type="SUPFAM" id="SSF52058">
    <property type="entry name" value="L domain-like"/>
    <property type="match status" value="1"/>
</dbReference>
<evidence type="ECO:0000256" key="8">
    <source>
        <dbReference type="ARBA" id="ARBA00023157"/>
    </source>
</evidence>
<dbReference type="CDD" id="cd00033">
    <property type="entry name" value="CCP"/>
    <property type="match status" value="1"/>
</dbReference>
<dbReference type="PROSITE" id="PS50261">
    <property type="entry name" value="G_PROTEIN_RECEP_F2_4"/>
    <property type="match status" value="1"/>
</dbReference>
<dbReference type="FunFam" id="2.60.220.50:FF:000052">
    <property type="entry name" value="Uncharacterized protein"/>
    <property type="match status" value="1"/>
</dbReference>
<evidence type="ECO:0000256" key="9">
    <source>
        <dbReference type="PROSITE-ProRule" id="PRU00302"/>
    </source>
</evidence>
<dbReference type="Pfam" id="PF00084">
    <property type="entry name" value="Sushi"/>
    <property type="match status" value="1"/>
</dbReference>
<feature type="region of interest" description="Disordered" evidence="10">
    <location>
        <begin position="357"/>
        <end position="384"/>
    </location>
</feature>
<evidence type="ECO:0000259" key="13">
    <source>
        <dbReference type="PROSITE" id="PS50221"/>
    </source>
</evidence>
<dbReference type="PROSITE" id="PS50923">
    <property type="entry name" value="SUSHI"/>
    <property type="match status" value="2"/>
</dbReference>
<feature type="compositionally biased region" description="Low complexity" evidence="10">
    <location>
        <begin position="357"/>
        <end position="370"/>
    </location>
</feature>
<dbReference type="PANTHER" id="PTHR47767">
    <property type="entry name" value="ADHESION G PROTEIN-COUPLED RECEPTOR G7"/>
    <property type="match status" value="1"/>
</dbReference>
<dbReference type="Gene3D" id="1.20.1070.10">
    <property type="entry name" value="Rhodopsin 7-helix transmembrane proteins"/>
    <property type="match status" value="1"/>
</dbReference>
<dbReference type="PRINTS" id="PR00249">
    <property type="entry name" value="GPCRSECRETIN"/>
</dbReference>
<feature type="domain" description="Sushi" evidence="15">
    <location>
        <begin position="228"/>
        <end position="288"/>
    </location>
</feature>
<feature type="domain" description="Sushi" evidence="15">
    <location>
        <begin position="289"/>
        <end position="351"/>
    </location>
</feature>
<dbReference type="Gene3D" id="2.10.70.10">
    <property type="entry name" value="Complement Module, domain 1"/>
    <property type="match status" value="1"/>
</dbReference>
<feature type="compositionally biased region" description="Low complexity" evidence="10">
    <location>
        <begin position="1149"/>
        <end position="1165"/>
    </location>
</feature>
<dbReference type="PANTHER" id="PTHR47767:SF1">
    <property type="entry name" value="ADHESION G PROTEIN-COUPLED RECEPTOR G7"/>
    <property type="match status" value="1"/>
</dbReference>
<dbReference type="Pfam" id="PF13855">
    <property type="entry name" value="LRR_8"/>
    <property type="match status" value="1"/>
</dbReference>
<evidence type="ECO:0000256" key="12">
    <source>
        <dbReference type="SAM" id="SignalP"/>
    </source>
</evidence>
<dbReference type="PROSITE" id="PS00650">
    <property type="entry name" value="G_PROTEIN_RECEP_F2_2"/>
    <property type="match status" value="1"/>
</dbReference>
<feature type="transmembrane region" description="Helical" evidence="11">
    <location>
        <begin position="1077"/>
        <end position="1095"/>
    </location>
</feature>
<gene>
    <name evidence="16" type="primary">ADGRG4</name>
    <name evidence="16" type="ORF">BLAG_LOCUS9225</name>
</gene>
<reference evidence="16" key="1">
    <citation type="submission" date="2022-01" db="EMBL/GenBank/DDBJ databases">
        <authorList>
            <person name="Braso-Vives M."/>
        </authorList>
    </citation>
    <scope>NUCLEOTIDE SEQUENCE</scope>
</reference>
<name>A0A8J9Z4Q7_BRALA</name>
<evidence type="ECO:0000256" key="11">
    <source>
        <dbReference type="SAM" id="Phobius"/>
    </source>
</evidence>
<feature type="transmembrane region" description="Helical" evidence="11">
    <location>
        <begin position="881"/>
        <end position="906"/>
    </location>
</feature>
<dbReference type="SMART" id="SM00032">
    <property type="entry name" value="CCP"/>
    <property type="match status" value="2"/>
</dbReference>
<dbReference type="SUPFAM" id="SSF81321">
    <property type="entry name" value="Family A G protein-coupled receptor-like"/>
    <property type="match status" value="1"/>
</dbReference>
<evidence type="ECO:0000256" key="1">
    <source>
        <dbReference type="ARBA" id="ARBA00004141"/>
    </source>
</evidence>
<evidence type="ECO:0000259" key="15">
    <source>
        <dbReference type="PROSITE" id="PS50923"/>
    </source>
</evidence>
<dbReference type="GO" id="GO:0004930">
    <property type="term" value="F:G protein-coupled receptor activity"/>
    <property type="evidence" value="ECO:0007669"/>
    <property type="project" value="InterPro"/>
</dbReference>
<dbReference type="Proteomes" id="UP000838412">
    <property type="component" value="Chromosome 16"/>
</dbReference>
<dbReference type="PROSITE" id="PS51450">
    <property type="entry name" value="LRR"/>
    <property type="match status" value="1"/>
</dbReference>
<dbReference type="InterPro" id="IPR046338">
    <property type="entry name" value="GAIN_dom_sf"/>
</dbReference>
<dbReference type="Pfam" id="PF00002">
    <property type="entry name" value="7tm_2"/>
    <property type="match status" value="1"/>
</dbReference>
<dbReference type="SMART" id="SM00369">
    <property type="entry name" value="LRR_TYP"/>
    <property type="match status" value="4"/>
</dbReference>
<dbReference type="Pfam" id="PF01825">
    <property type="entry name" value="GPS"/>
    <property type="match status" value="1"/>
</dbReference>
<dbReference type="InterPro" id="IPR057244">
    <property type="entry name" value="GAIN_B"/>
</dbReference>
<evidence type="ECO:0000256" key="6">
    <source>
        <dbReference type="ARBA" id="ARBA00022989"/>
    </source>
</evidence>
<keyword evidence="6 11" id="KW-1133">Transmembrane helix</keyword>
<sequence>MAAAVTLILTVLLVAAPLARALFVTDEISHTGICTGPRPLCRCTEPLKDHYFVDCHGKGLSSIPEDIPEKTLVLRLSWNNIVKIPAGAFQRLKSLNVLHLQMNAIGEIEEGAFAGLTHLRELDLHSNVLTIIKAKTFRPLMSLVRLDLSHNIISNIEDDAFRNLNKIRSLVLNGNHFFCDCELLWLRKWLLWKRHTVEITGAACSMPETFKGQMISDTEGRLFICPERVCGHLGPSVGAEKLRHVHYRDIVTVYYRCVQGHELMSGDLERSCDFNKPYWTGQSPVCSAKNCGDPGRGIYAKRHGDSYTYLSEVHYECWEGYYLVAGDLRRRCSIDQNIGLKWEGSPPICLLDTSTEATPTEETAEGSSDTSSHEHGSEEEEESIMKEVEAILSRIEESLPVIETPTEEATGIITEPPIPLLSPEEEETLRILHHGRPAIDSHTEPDITEEEDQEEDALLSGGVLSVVERAIDVYDEHIKEHEKKEDEELIKAREEIYNNKEQEEEEEDEVHDEAEEAEVHGSNIITETGLELPDEILKVFEEHQHHESEEVAENGVFEGRNRISDEDVMRMLKELAAVDAASDNILALLGALEELAEKEVDLDADQLDLATAILERIVKLDGIDVMIAGRLVKVISYLTGLTLENMVEAETQYKACTRIVKSVDVMNMQVKSTDPDEMFESKHLATGLVNLGNSFKGMSFADYGDGQVQLYQEDGSSRDKHSSYIRLPPSLLNGRDLHNISRVHFAVYRESNIFKAMQKASPHTHHSPIIEAYVKDSRDIDQVLRGDVISASVDNLPLTELPDPVKIVFYHEEDSLIGDRECVYWDFQLNDHKGGWSSEGCNVYFAADTHTVCHCNHLTNFALLMDVYGSTAKLSAENQKALSIISMIGCAVSSAGLLFALITFLLFRTLRRDNPTKILINLCVALLLVNLTFVTLSHPEQFHAGFMCKTHAMVMHYALLAAIAWMGIEAVNMYLAFVKVFDTYYTNFVMKICLAGWGTPLVIVAITAAIDIDVYGFKEGICYLSGIAFYAAFVAPVCVVLLFNTTMYGLVLRHVVRMRGKAEKSELSEVITKLKRAAGLCVLLGVTWLFAMLAIDKAAVFFSYVFAICNSMQGFFIFVFHCVLRKSARKRWMALLPCWPDDQQDLSRYRSSGSRGSRGSSPGSYQRAVANRANRPGSATSVRRLSALSGVSHRPSICSAGSRPSICSANGEEIKRVPRKFVCVNKDNGNDVKEKEEEHDQTGGEE</sequence>
<dbReference type="OrthoDB" id="10037534at2759"/>
<keyword evidence="2" id="KW-0433">Leucine-rich repeat</keyword>
<dbReference type="FunFam" id="1.20.1070.10:FF:001242">
    <property type="entry name" value="Adhesion G protein-coupled receptor G4b"/>
    <property type="match status" value="1"/>
</dbReference>
<dbReference type="InterPro" id="IPR035976">
    <property type="entry name" value="Sushi/SCR/CCP_sf"/>
</dbReference>
<dbReference type="PROSITE" id="PS50221">
    <property type="entry name" value="GAIN_B"/>
    <property type="match status" value="1"/>
</dbReference>
<evidence type="ECO:0000256" key="4">
    <source>
        <dbReference type="ARBA" id="ARBA00022729"/>
    </source>
</evidence>
<dbReference type="InterPro" id="IPR000832">
    <property type="entry name" value="GPCR_2_secretin-like"/>
</dbReference>
<dbReference type="InterPro" id="IPR017983">
    <property type="entry name" value="GPCR_2_secretin-like_CS"/>
</dbReference>
<feature type="compositionally biased region" description="Acidic residues" evidence="10">
    <location>
        <begin position="502"/>
        <end position="516"/>
    </location>
</feature>
<keyword evidence="3 11" id="KW-0812">Transmembrane</keyword>
<keyword evidence="5" id="KW-0677">Repeat</keyword>
<organism evidence="16 17">
    <name type="scientific">Branchiostoma lanceolatum</name>
    <name type="common">Common lancelet</name>
    <name type="synonym">Amphioxus lanceolatum</name>
    <dbReference type="NCBI Taxonomy" id="7740"/>
    <lineage>
        <taxon>Eukaryota</taxon>
        <taxon>Metazoa</taxon>
        <taxon>Chordata</taxon>
        <taxon>Cephalochordata</taxon>
        <taxon>Leptocardii</taxon>
        <taxon>Amphioxiformes</taxon>
        <taxon>Branchiostomatidae</taxon>
        <taxon>Branchiostoma</taxon>
    </lineage>
</organism>
<evidence type="ECO:0000256" key="7">
    <source>
        <dbReference type="ARBA" id="ARBA00023136"/>
    </source>
</evidence>
<dbReference type="InterPro" id="IPR053066">
    <property type="entry name" value="ADGR_G7"/>
</dbReference>
<keyword evidence="17" id="KW-1185">Reference proteome</keyword>
<feature type="chain" id="PRO_5035465059" evidence="12">
    <location>
        <begin position="22"/>
        <end position="1246"/>
    </location>
</feature>
<dbReference type="EMBL" id="OV696701">
    <property type="protein sequence ID" value="CAH1247605.1"/>
    <property type="molecule type" value="Genomic_DNA"/>
</dbReference>
<evidence type="ECO:0000256" key="5">
    <source>
        <dbReference type="ARBA" id="ARBA00022737"/>
    </source>
</evidence>
<proteinExistence type="predicted"/>
<evidence type="ECO:0000256" key="10">
    <source>
        <dbReference type="SAM" id="MobiDB-lite"/>
    </source>
</evidence>
<dbReference type="GO" id="GO:0007166">
    <property type="term" value="P:cell surface receptor signaling pathway"/>
    <property type="evidence" value="ECO:0007669"/>
    <property type="project" value="InterPro"/>
</dbReference>
<comment type="caution">
    <text evidence="9">Lacks conserved residue(s) required for the propagation of feature annotation.</text>
</comment>
<protein>
    <submittedName>
        <fullName evidence="16">ADGRG4 protein</fullName>
    </submittedName>
</protein>
<feature type="domain" description="GAIN-B" evidence="13">
    <location>
        <begin position="716"/>
        <end position="871"/>
    </location>
</feature>
<dbReference type="SMART" id="SM00082">
    <property type="entry name" value="LRRCT"/>
    <property type="match status" value="1"/>
</dbReference>
<feature type="region of interest" description="Disordered" evidence="10">
    <location>
        <begin position="1149"/>
        <end position="1180"/>
    </location>
</feature>
<dbReference type="InterPro" id="IPR000483">
    <property type="entry name" value="Cys-rich_flank_reg_C"/>
</dbReference>
<feature type="transmembrane region" description="Helical" evidence="11">
    <location>
        <begin position="918"/>
        <end position="937"/>
    </location>
</feature>